<dbReference type="PROSITE" id="PS51195">
    <property type="entry name" value="Q_MOTIF"/>
    <property type="match status" value="1"/>
</dbReference>
<dbReference type="Gene3D" id="3.40.50.300">
    <property type="entry name" value="P-loop containing nucleotide triphosphate hydrolases"/>
    <property type="match status" value="2"/>
</dbReference>
<dbReference type="InterPro" id="IPR014014">
    <property type="entry name" value="RNA_helicase_DEAD_Q_motif"/>
</dbReference>
<dbReference type="Proteomes" id="UP000665026">
    <property type="component" value="Chromosome"/>
</dbReference>
<comment type="similarity">
    <text evidence="5">Belongs to the DEAD box helicase family.</text>
</comment>
<evidence type="ECO:0000256" key="2">
    <source>
        <dbReference type="ARBA" id="ARBA00022801"/>
    </source>
</evidence>
<keyword evidence="2" id="KW-0378">Hydrolase</keyword>
<feature type="domain" description="DEAD-box RNA helicase Q" evidence="10">
    <location>
        <begin position="2"/>
        <end position="30"/>
    </location>
</feature>
<evidence type="ECO:0000256" key="6">
    <source>
        <dbReference type="PROSITE-ProRule" id="PRU00552"/>
    </source>
</evidence>
<feature type="domain" description="Helicase C-terminal" evidence="9">
    <location>
        <begin position="231"/>
        <end position="381"/>
    </location>
</feature>
<feature type="region of interest" description="Disordered" evidence="7">
    <location>
        <begin position="375"/>
        <end position="527"/>
    </location>
</feature>
<dbReference type="SUPFAM" id="SSF52540">
    <property type="entry name" value="P-loop containing nucleoside triphosphate hydrolases"/>
    <property type="match status" value="1"/>
</dbReference>
<dbReference type="RefSeq" id="WP_209356261.1">
    <property type="nucleotide sequence ID" value="NZ_CP060010.1"/>
</dbReference>
<evidence type="ECO:0000256" key="5">
    <source>
        <dbReference type="ARBA" id="ARBA00038437"/>
    </source>
</evidence>
<reference evidence="11" key="1">
    <citation type="submission" date="2020-07" db="EMBL/GenBank/DDBJ databases">
        <title>Genome sequences of bacteria associated with the marine, planktonic diatom Thalassiosira profunda strain ECT2AJA-044.</title>
        <authorList>
            <person name="Gargas C.B."/>
            <person name="Roberts W.R."/>
            <person name="Alverson A.J."/>
        </authorList>
    </citation>
    <scope>NUCLEOTIDE SEQUENCE</scope>
    <source>
        <strain evidence="11">ECT2AJA-044</strain>
    </source>
</reference>
<evidence type="ECO:0000256" key="4">
    <source>
        <dbReference type="ARBA" id="ARBA00022840"/>
    </source>
</evidence>
<dbReference type="InterPro" id="IPR014001">
    <property type="entry name" value="Helicase_ATP-bd"/>
</dbReference>
<keyword evidence="4" id="KW-0067">ATP-binding</keyword>
<gene>
    <name evidence="11" type="ORF">HZ995_13900</name>
</gene>
<feature type="short sequence motif" description="Q motif" evidence="6">
    <location>
        <begin position="2"/>
        <end position="30"/>
    </location>
</feature>
<protein>
    <submittedName>
        <fullName evidence="11">DEAD/DEAH box helicase</fullName>
    </submittedName>
</protein>
<name>A0A975EPL9_9RHOB</name>
<dbReference type="EMBL" id="CP060010">
    <property type="protein sequence ID" value="QTN35557.1"/>
    <property type="molecule type" value="Genomic_DNA"/>
</dbReference>
<dbReference type="GO" id="GO:0003676">
    <property type="term" value="F:nucleic acid binding"/>
    <property type="evidence" value="ECO:0007669"/>
    <property type="project" value="InterPro"/>
</dbReference>
<dbReference type="Pfam" id="PF00270">
    <property type="entry name" value="DEAD"/>
    <property type="match status" value="1"/>
</dbReference>
<dbReference type="GO" id="GO:0016787">
    <property type="term" value="F:hydrolase activity"/>
    <property type="evidence" value="ECO:0007669"/>
    <property type="project" value="UniProtKB-KW"/>
</dbReference>
<feature type="compositionally biased region" description="Basic and acidic residues" evidence="7">
    <location>
        <begin position="452"/>
        <end position="476"/>
    </location>
</feature>
<accession>A0A975EPL9</accession>
<evidence type="ECO:0000313" key="11">
    <source>
        <dbReference type="EMBL" id="QTN35557.1"/>
    </source>
</evidence>
<evidence type="ECO:0000259" key="8">
    <source>
        <dbReference type="PROSITE" id="PS51192"/>
    </source>
</evidence>
<dbReference type="PROSITE" id="PS51192">
    <property type="entry name" value="HELICASE_ATP_BIND_1"/>
    <property type="match status" value="1"/>
</dbReference>
<dbReference type="CDD" id="cd00268">
    <property type="entry name" value="DEADc"/>
    <property type="match status" value="1"/>
</dbReference>
<dbReference type="AlphaFoldDB" id="A0A975EPL9"/>
<dbReference type="Pfam" id="PF00271">
    <property type="entry name" value="Helicase_C"/>
    <property type="match status" value="1"/>
</dbReference>
<dbReference type="GO" id="GO:0005829">
    <property type="term" value="C:cytosol"/>
    <property type="evidence" value="ECO:0007669"/>
    <property type="project" value="TreeGrafter"/>
</dbReference>
<feature type="domain" description="Helicase ATP-binding" evidence="8">
    <location>
        <begin position="33"/>
        <end position="208"/>
    </location>
</feature>
<dbReference type="PANTHER" id="PTHR47959">
    <property type="entry name" value="ATP-DEPENDENT RNA HELICASE RHLE-RELATED"/>
    <property type="match status" value="1"/>
</dbReference>
<dbReference type="PANTHER" id="PTHR47959:SF13">
    <property type="entry name" value="ATP-DEPENDENT RNA HELICASE RHLE"/>
    <property type="match status" value="1"/>
</dbReference>
<dbReference type="GO" id="GO:0003724">
    <property type="term" value="F:RNA helicase activity"/>
    <property type="evidence" value="ECO:0007669"/>
    <property type="project" value="InterPro"/>
</dbReference>
<dbReference type="KEGG" id="cact:HZ995_13900"/>
<evidence type="ECO:0000259" key="9">
    <source>
        <dbReference type="PROSITE" id="PS51194"/>
    </source>
</evidence>
<dbReference type="SMART" id="SM00490">
    <property type="entry name" value="HELICc"/>
    <property type="match status" value="1"/>
</dbReference>
<dbReference type="InterPro" id="IPR027417">
    <property type="entry name" value="P-loop_NTPase"/>
</dbReference>
<dbReference type="InterPro" id="IPR011545">
    <property type="entry name" value="DEAD/DEAH_box_helicase_dom"/>
</dbReference>
<dbReference type="CDD" id="cd18787">
    <property type="entry name" value="SF2_C_DEAD"/>
    <property type="match status" value="1"/>
</dbReference>
<dbReference type="SMART" id="SM00487">
    <property type="entry name" value="DEXDc"/>
    <property type="match status" value="1"/>
</dbReference>
<dbReference type="PROSITE" id="PS51194">
    <property type="entry name" value="HELICASE_CTER"/>
    <property type="match status" value="1"/>
</dbReference>
<evidence type="ECO:0000259" key="10">
    <source>
        <dbReference type="PROSITE" id="PS51195"/>
    </source>
</evidence>
<evidence type="ECO:0000256" key="1">
    <source>
        <dbReference type="ARBA" id="ARBA00022741"/>
    </source>
</evidence>
<evidence type="ECO:0000256" key="3">
    <source>
        <dbReference type="ARBA" id="ARBA00022806"/>
    </source>
</evidence>
<proteinExistence type="inferred from homology"/>
<dbReference type="GO" id="GO:0005524">
    <property type="term" value="F:ATP binding"/>
    <property type="evidence" value="ECO:0007669"/>
    <property type="project" value="UniProtKB-KW"/>
</dbReference>
<feature type="compositionally biased region" description="Basic residues" evidence="7">
    <location>
        <begin position="386"/>
        <end position="399"/>
    </location>
</feature>
<dbReference type="InterPro" id="IPR001650">
    <property type="entry name" value="Helicase_C-like"/>
</dbReference>
<sequence>MAHFDELGLPKRLVDRLAEKGLTEPTPIQNRAIPHALNGQDVMGLAQTGTGKTLAFGLPLIAKLSDYGTKPAPKTLRALVLAPTRELANQIAASLKEMVEGTPFKVGIVVGGVAINPQIKRVERGTDVIIATPGRLIDLMERNALDFEDTDFLVLDEADQMLDLGFIHALRRIADVLPFERQTMLFSATMPKQMNEIAQTYLKNPIRIQVSPPGKAADKIDQSIHFIAKAEKTNLLKELLADHMGEASIVFSRTKHGAERLKKSLEASGFTATSVHGNKSQGQRERAIKEFREGHAMVLVATDVAARGLDIPHVRHVYNYDLPNVPDNYVHRIGRTARAGMDGKAVAFCAPDEIDQLKDIQKTMKFTIPVASGRPWMGLEEQGGKGKSKGGPRRGKPGGRGRGQGRSAPDSDFGPDLDVTVFDKPSGGKPRRGKGQGGKPNRSGDSKPQGRFSDDARVESSDKPKSKRVWKSDGKPSGKPKGHSGGGRDDKPRGGKPQGKPGGKFRGKPSGKRSGQGGSEPPRRRSR</sequence>
<evidence type="ECO:0000256" key="7">
    <source>
        <dbReference type="SAM" id="MobiDB-lite"/>
    </source>
</evidence>
<evidence type="ECO:0000313" key="12">
    <source>
        <dbReference type="Proteomes" id="UP000665026"/>
    </source>
</evidence>
<dbReference type="InterPro" id="IPR044742">
    <property type="entry name" value="DEAD/DEAH_RhlB"/>
</dbReference>
<keyword evidence="3 11" id="KW-0347">Helicase</keyword>
<dbReference type="InterPro" id="IPR050079">
    <property type="entry name" value="DEAD_box_RNA_helicase"/>
</dbReference>
<organism evidence="11 12">
    <name type="scientific">Cognatishimia activa</name>
    <dbReference type="NCBI Taxonomy" id="1715691"/>
    <lineage>
        <taxon>Bacteria</taxon>
        <taxon>Pseudomonadati</taxon>
        <taxon>Pseudomonadota</taxon>
        <taxon>Alphaproteobacteria</taxon>
        <taxon>Rhodobacterales</taxon>
        <taxon>Paracoccaceae</taxon>
        <taxon>Cognatishimia</taxon>
    </lineage>
</organism>
<keyword evidence="1" id="KW-0547">Nucleotide-binding</keyword>